<dbReference type="Proteomes" id="UP001164909">
    <property type="component" value="Chromosome"/>
</dbReference>
<comment type="catalytic activity">
    <reaction evidence="7">
        <text>adenosine(1518)/adenosine(1519) in 16S rRNA + 4 S-adenosyl-L-methionine = N(6)-dimethyladenosine(1518)/N(6)-dimethyladenosine(1519) in 16S rRNA + 4 S-adenosyl-L-homocysteine + 4 H(+)</text>
        <dbReference type="Rhea" id="RHEA:19609"/>
        <dbReference type="Rhea" id="RHEA-COMP:10232"/>
        <dbReference type="Rhea" id="RHEA-COMP:10233"/>
        <dbReference type="ChEBI" id="CHEBI:15378"/>
        <dbReference type="ChEBI" id="CHEBI:57856"/>
        <dbReference type="ChEBI" id="CHEBI:59789"/>
        <dbReference type="ChEBI" id="CHEBI:74411"/>
        <dbReference type="ChEBI" id="CHEBI:74493"/>
        <dbReference type="EC" id="2.1.1.182"/>
    </reaction>
</comment>
<dbReference type="HAMAP" id="MF_00607">
    <property type="entry name" value="16SrRNA_methyltr_A"/>
    <property type="match status" value="1"/>
</dbReference>
<reference evidence="10" key="1">
    <citation type="submission" date="2022-12" db="EMBL/GenBank/DDBJ databases">
        <authorList>
            <person name="Bing R.G."/>
            <person name="Willard D.J."/>
            <person name="Manesh M.J.H."/>
            <person name="Laemthong T."/>
            <person name="Crosby J.R."/>
            <person name="Kelly R.M."/>
        </authorList>
    </citation>
    <scope>NUCLEOTIDE SEQUENCE</scope>
    <source>
        <strain evidence="10">DSM 8990</strain>
    </source>
</reference>
<keyword evidence="11" id="KW-1185">Reference proteome</keyword>
<evidence type="ECO:0000256" key="7">
    <source>
        <dbReference type="HAMAP-Rule" id="MF_00607"/>
    </source>
</evidence>
<dbReference type="Gene3D" id="3.40.50.150">
    <property type="entry name" value="Vaccinia Virus protein VP39"/>
    <property type="match status" value="1"/>
</dbReference>
<dbReference type="PANTHER" id="PTHR11727:SF7">
    <property type="entry name" value="DIMETHYLADENOSINE TRANSFERASE-RELATED"/>
    <property type="match status" value="1"/>
</dbReference>
<sequence length="298" mass="34440">MMASEPFVFKNDFIFDKEGVEIAITISELLSLLEKYHLKPDKKLGQNFLIDENIVRKIINLAGIDQKEVLEIGSGPGTLTAFLSQKAKKVFAVEIDKKILNVLKEVCQNLSNVEIINEDFLELDVKKLTIDQKLCVVGNLPYYVTSQILFRLFEERDYIESFTIMVQKEVAQRLLAKPGSKDYGILTVAINFYCKIEDYFHVSKNVFYPRPEVDSTVLKASFKEDIPDIDERKFFRIVHACFSTRRKTILNSLSNSLEIEKAEVKNILNKACLQENLRAEDLDLEHFIKLYNELENRI</sequence>
<dbReference type="SUPFAM" id="SSF53335">
    <property type="entry name" value="S-adenosyl-L-methionine-dependent methyltransferases"/>
    <property type="match status" value="1"/>
</dbReference>
<keyword evidence="6 7" id="KW-0694">RNA-binding</keyword>
<evidence type="ECO:0000313" key="11">
    <source>
        <dbReference type="Proteomes" id="UP001164909"/>
    </source>
</evidence>
<dbReference type="CDD" id="cd02440">
    <property type="entry name" value="AdoMet_MTases"/>
    <property type="match status" value="1"/>
</dbReference>
<dbReference type="Gene3D" id="1.10.8.100">
    <property type="entry name" value="Ribosomal RNA adenine dimethylase-like, domain 2"/>
    <property type="match status" value="1"/>
</dbReference>
<dbReference type="InterPro" id="IPR020598">
    <property type="entry name" value="rRNA_Ade_methylase_Trfase_N"/>
</dbReference>
<comment type="function">
    <text evidence="7">Specifically dimethylates two adjacent adenosines (A1518 and A1519) in the loop of a conserved hairpin near the 3'-end of 16S rRNA in the 30S particle. May play a critical role in biogenesis of 30S subunits.</text>
</comment>
<accession>A0ABY7BML3</accession>
<feature type="binding site" evidence="7 8">
    <location>
        <position position="73"/>
    </location>
    <ligand>
        <name>S-adenosyl-L-methionine</name>
        <dbReference type="ChEBI" id="CHEBI:59789"/>
    </ligand>
</feature>
<dbReference type="PROSITE" id="PS51689">
    <property type="entry name" value="SAM_RNA_A_N6_MT"/>
    <property type="match status" value="1"/>
</dbReference>
<dbReference type="PROSITE" id="PS01131">
    <property type="entry name" value="RRNA_A_DIMETH"/>
    <property type="match status" value="1"/>
</dbReference>
<dbReference type="SMART" id="SM00650">
    <property type="entry name" value="rADc"/>
    <property type="match status" value="1"/>
</dbReference>
<keyword evidence="1 7" id="KW-0963">Cytoplasm</keyword>
<feature type="binding site" evidence="7 8">
    <location>
        <position position="119"/>
    </location>
    <ligand>
        <name>S-adenosyl-L-methionine</name>
        <dbReference type="ChEBI" id="CHEBI:59789"/>
    </ligand>
</feature>
<evidence type="ECO:0000256" key="4">
    <source>
        <dbReference type="ARBA" id="ARBA00022679"/>
    </source>
</evidence>
<dbReference type="InterPro" id="IPR023165">
    <property type="entry name" value="rRNA_Ade_diMease-like_C"/>
</dbReference>
<feature type="binding site" evidence="7 8">
    <location>
        <position position="94"/>
    </location>
    <ligand>
        <name>S-adenosyl-L-methionine</name>
        <dbReference type="ChEBI" id="CHEBI:59789"/>
    </ligand>
</feature>
<feature type="binding site" evidence="7 8">
    <location>
        <position position="49"/>
    </location>
    <ligand>
        <name>S-adenosyl-L-methionine</name>
        <dbReference type="ChEBI" id="CHEBI:59789"/>
    </ligand>
</feature>
<feature type="domain" description="Ribosomal RNA adenine methylase transferase N-terminal" evidence="9">
    <location>
        <begin position="54"/>
        <end position="224"/>
    </location>
</feature>
<evidence type="ECO:0000313" key="10">
    <source>
        <dbReference type="EMBL" id="WAM34060.1"/>
    </source>
</evidence>
<organism evidence="10 11">
    <name type="scientific">Caldicellulosiruptor morganii</name>
    <dbReference type="NCBI Taxonomy" id="1387555"/>
    <lineage>
        <taxon>Bacteria</taxon>
        <taxon>Bacillati</taxon>
        <taxon>Bacillota</taxon>
        <taxon>Bacillota incertae sedis</taxon>
        <taxon>Caldicellulosiruptorales</taxon>
        <taxon>Caldicellulosiruptoraceae</taxon>
        <taxon>Caldicellulosiruptor</taxon>
    </lineage>
</organism>
<evidence type="ECO:0000256" key="8">
    <source>
        <dbReference type="PROSITE-ProRule" id="PRU01026"/>
    </source>
</evidence>
<keyword evidence="2 7" id="KW-0698">rRNA processing</keyword>
<proteinExistence type="inferred from homology"/>
<feature type="binding site" evidence="7 8">
    <location>
        <position position="47"/>
    </location>
    <ligand>
        <name>S-adenosyl-L-methionine</name>
        <dbReference type="ChEBI" id="CHEBI:59789"/>
    </ligand>
</feature>
<dbReference type="InterPro" id="IPR020596">
    <property type="entry name" value="rRNA_Ade_Mease_Trfase_CS"/>
</dbReference>
<dbReference type="RefSeq" id="WP_241765414.1">
    <property type="nucleotide sequence ID" value="NZ_CP113865.1"/>
</dbReference>
<keyword evidence="5 7" id="KW-0949">S-adenosyl-L-methionine</keyword>
<evidence type="ECO:0000256" key="3">
    <source>
        <dbReference type="ARBA" id="ARBA00022603"/>
    </source>
</evidence>
<dbReference type="GO" id="GO:0052908">
    <property type="term" value="F:16S rRNA (adenine(1518)-N(6)/adenine(1519)-N(6))-dimethyltransferase activity"/>
    <property type="evidence" value="ECO:0007669"/>
    <property type="project" value="UniProtKB-EC"/>
</dbReference>
<evidence type="ECO:0000256" key="5">
    <source>
        <dbReference type="ARBA" id="ARBA00022691"/>
    </source>
</evidence>
<dbReference type="EMBL" id="CP113865">
    <property type="protein sequence ID" value="WAM34060.1"/>
    <property type="molecule type" value="Genomic_DNA"/>
</dbReference>
<keyword evidence="4 7" id="KW-0808">Transferase</keyword>
<keyword evidence="3 7" id="KW-0489">Methyltransferase</keyword>
<evidence type="ECO:0000259" key="9">
    <source>
        <dbReference type="SMART" id="SM00650"/>
    </source>
</evidence>
<dbReference type="NCBIfam" id="TIGR00755">
    <property type="entry name" value="ksgA"/>
    <property type="match status" value="1"/>
</dbReference>
<dbReference type="PANTHER" id="PTHR11727">
    <property type="entry name" value="DIMETHYLADENOSINE TRANSFERASE"/>
    <property type="match status" value="1"/>
</dbReference>
<name>A0ABY7BML3_9FIRM</name>
<dbReference type="InterPro" id="IPR001737">
    <property type="entry name" value="KsgA/Erm"/>
</dbReference>
<dbReference type="InterPro" id="IPR029063">
    <property type="entry name" value="SAM-dependent_MTases_sf"/>
</dbReference>
<comment type="subcellular location">
    <subcellularLocation>
        <location evidence="7">Cytoplasm</location>
    </subcellularLocation>
</comment>
<dbReference type="InterPro" id="IPR011530">
    <property type="entry name" value="rRNA_adenine_dimethylase"/>
</dbReference>
<evidence type="ECO:0000256" key="1">
    <source>
        <dbReference type="ARBA" id="ARBA00022490"/>
    </source>
</evidence>
<gene>
    <name evidence="7 10" type="primary">rsmA</name>
    <name evidence="7" type="synonym">ksgA</name>
    <name evidence="10" type="ORF">OTK00_000211</name>
</gene>
<comment type="similarity">
    <text evidence="7">Belongs to the class I-like SAM-binding methyltransferase superfamily. rRNA adenine N(6)-methyltransferase family. RsmA subfamily.</text>
</comment>
<evidence type="ECO:0000256" key="2">
    <source>
        <dbReference type="ARBA" id="ARBA00022552"/>
    </source>
</evidence>
<dbReference type="Pfam" id="PF00398">
    <property type="entry name" value="RrnaAD"/>
    <property type="match status" value="1"/>
</dbReference>
<protein>
    <recommendedName>
        <fullName evidence="7">Ribosomal RNA small subunit methyltransferase A</fullName>
        <ecNumber evidence="7">2.1.1.182</ecNumber>
    </recommendedName>
    <alternativeName>
        <fullName evidence="7">16S rRNA (adenine(1518)-N(6)/adenine(1519)-N(6))-dimethyltransferase</fullName>
    </alternativeName>
    <alternativeName>
        <fullName evidence="7">16S rRNA dimethyladenosine transferase</fullName>
    </alternativeName>
    <alternativeName>
        <fullName evidence="7">16S rRNA dimethylase</fullName>
    </alternativeName>
    <alternativeName>
        <fullName evidence="7">S-adenosylmethionine-6-N', N'-adenosyl(rRNA) dimethyltransferase</fullName>
    </alternativeName>
</protein>
<dbReference type="EC" id="2.1.1.182" evidence="7"/>
<feature type="binding site" evidence="7 8">
    <location>
        <position position="139"/>
    </location>
    <ligand>
        <name>S-adenosyl-L-methionine</name>
        <dbReference type="ChEBI" id="CHEBI:59789"/>
    </ligand>
</feature>
<evidence type="ECO:0000256" key="6">
    <source>
        <dbReference type="ARBA" id="ARBA00022884"/>
    </source>
</evidence>